<accession>A0A6J5KWM9</accession>
<gene>
    <name evidence="1" type="ORF">UFOVP89_57</name>
</gene>
<organism evidence="1">
    <name type="scientific">uncultured Caudovirales phage</name>
    <dbReference type="NCBI Taxonomy" id="2100421"/>
    <lineage>
        <taxon>Viruses</taxon>
        <taxon>Duplodnaviria</taxon>
        <taxon>Heunggongvirae</taxon>
        <taxon>Uroviricota</taxon>
        <taxon>Caudoviricetes</taxon>
        <taxon>Peduoviridae</taxon>
        <taxon>Maltschvirus</taxon>
        <taxon>Maltschvirus maltsch</taxon>
    </lineage>
</organism>
<evidence type="ECO:0000313" key="1">
    <source>
        <dbReference type="EMBL" id="CAB4126441.1"/>
    </source>
</evidence>
<name>A0A6J5KWM9_9CAUD</name>
<protein>
    <recommendedName>
        <fullName evidence="2">SprT-like</fullName>
    </recommendedName>
</protein>
<reference evidence="1" key="1">
    <citation type="submission" date="2020-04" db="EMBL/GenBank/DDBJ databases">
        <authorList>
            <person name="Chiriac C."/>
            <person name="Salcher M."/>
            <person name="Ghai R."/>
            <person name="Kavagutti S V."/>
        </authorList>
    </citation>
    <scope>NUCLEOTIDE SEQUENCE</scope>
</reference>
<sequence length="119" mass="13751">MTFITENNIANLYTAFIEMPIFDEYKFPPASKVDFIVTNDPEVYGEYSPPENGEPHIITISTAKCGHLDTVIKTLMHELIHMAIYIEHPTTERYVKHTGLFKKLQKRVATKYGYDPKEL</sequence>
<evidence type="ECO:0008006" key="2">
    <source>
        <dbReference type="Google" id="ProtNLM"/>
    </source>
</evidence>
<proteinExistence type="predicted"/>
<dbReference type="EMBL" id="LR796197">
    <property type="protein sequence ID" value="CAB4126441.1"/>
    <property type="molecule type" value="Genomic_DNA"/>
</dbReference>